<dbReference type="Proteomes" id="UP000306192">
    <property type="component" value="Unassembled WGS sequence"/>
</dbReference>
<keyword evidence="2" id="KW-1185">Reference proteome</keyword>
<accession>A0A4T2BQN0</accession>
<name>A0A4T2BQN0_9MICO</name>
<gene>
    <name evidence="1" type="ORF">D4765_14290</name>
</gene>
<comment type="caution">
    <text evidence="1">The sequence shown here is derived from an EMBL/GenBank/DDBJ whole genome shotgun (WGS) entry which is preliminary data.</text>
</comment>
<protein>
    <submittedName>
        <fullName evidence="1">Uncharacterized protein</fullName>
    </submittedName>
</protein>
<sequence length="128" mass="14305">MSVLFVHPDRLEIRLTRAEKIMALRRSDIEVPLENIRAAVLTDDPWVWVRGIRAPGTAVPLTLAIGSWKYHDGKDFLLIKGTRTSVVIDLENSEFSRIIVTTKHSLTLLRALRLPPLEAADPTAIAAD</sequence>
<organism evidence="1 2">
    <name type="scientific">Subtercola vilae</name>
    <dbReference type="NCBI Taxonomy" id="2056433"/>
    <lineage>
        <taxon>Bacteria</taxon>
        <taxon>Bacillati</taxon>
        <taxon>Actinomycetota</taxon>
        <taxon>Actinomycetes</taxon>
        <taxon>Micrococcales</taxon>
        <taxon>Microbacteriaceae</taxon>
        <taxon>Subtercola</taxon>
    </lineage>
</organism>
<evidence type="ECO:0000313" key="2">
    <source>
        <dbReference type="Proteomes" id="UP000306192"/>
    </source>
</evidence>
<dbReference type="EMBL" id="QYRT01000032">
    <property type="protein sequence ID" value="TIH33757.1"/>
    <property type="molecule type" value="Genomic_DNA"/>
</dbReference>
<evidence type="ECO:0000313" key="1">
    <source>
        <dbReference type="EMBL" id="TIH33757.1"/>
    </source>
</evidence>
<dbReference type="RefSeq" id="WP_136642965.1">
    <property type="nucleotide sequence ID" value="NZ_QYRT01000032.1"/>
</dbReference>
<proteinExistence type="predicted"/>
<dbReference type="AlphaFoldDB" id="A0A4T2BQN0"/>
<reference evidence="1 2" key="1">
    <citation type="journal article" date="2019" name="Microorganisms">
        <title>Systematic Affiliation and Genome Analysis of Subtercola vilae DB165(T) with Particular Emphasis on Cold Adaptation of an Isolate from a High-Altitude Cold Volcano Lake.</title>
        <authorList>
            <person name="Villalobos A.S."/>
            <person name="Wiese J."/>
            <person name="Imhoff J.F."/>
            <person name="Dorador C."/>
            <person name="Keller A."/>
            <person name="Hentschel U."/>
        </authorList>
    </citation>
    <scope>NUCLEOTIDE SEQUENCE [LARGE SCALE GENOMIC DNA]</scope>
    <source>
        <strain evidence="1 2">DB165</strain>
    </source>
</reference>
<dbReference type="OrthoDB" id="530515at2"/>